<dbReference type="Pfam" id="PF01709">
    <property type="entry name" value="Transcrip_reg"/>
    <property type="match status" value="1"/>
</dbReference>
<evidence type="ECO:0000256" key="6">
    <source>
        <dbReference type="HAMAP-Rule" id="MF_00693"/>
    </source>
</evidence>
<evidence type="ECO:0000259" key="7">
    <source>
        <dbReference type="Pfam" id="PF01709"/>
    </source>
</evidence>
<evidence type="ECO:0000256" key="3">
    <source>
        <dbReference type="ARBA" id="ARBA00023015"/>
    </source>
</evidence>
<keyword evidence="5 6" id="KW-0804">Transcription</keyword>
<dbReference type="NCBIfam" id="TIGR01033">
    <property type="entry name" value="YebC/PmpR family DNA-binding transcriptional regulator"/>
    <property type="match status" value="1"/>
</dbReference>
<evidence type="ECO:0000256" key="2">
    <source>
        <dbReference type="ARBA" id="ARBA00022490"/>
    </source>
</evidence>
<organism evidence="9">
    <name type="scientific">Candidatus Aschnera chinzeii</name>
    <dbReference type="NCBI Taxonomy" id="1485666"/>
    <lineage>
        <taxon>Bacteria</taxon>
        <taxon>Pseudomonadati</taxon>
        <taxon>Pseudomonadota</taxon>
        <taxon>Gammaproteobacteria</taxon>
        <taxon>Enterobacterales</taxon>
        <taxon>Enterobacteriaceae</taxon>
        <taxon>Candidatus Aschnera</taxon>
    </lineage>
</organism>
<dbReference type="Gene3D" id="3.30.70.980">
    <property type="match status" value="2"/>
</dbReference>
<dbReference type="GO" id="GO:0005829">
    <property type="term" value="C:cytosol"/>
    <property type="evidence" value="ECO:0007669"/>
    <property type="project" value="TreeGrafter"/>
</dbReference>
<dbReference type="GO" id="GO:0003677">
    <property type="term" value="F:DNA binding"/>
    <property type="evidence" value="ECO:0007669"/>
    <property type="project" value="UniProtKB-UniRule"/>
</dbReference>
<dbReference type="PANTHER" id="PTHR12532:SF6">
    <property type="entry name" value="TRANSCRIPTIONAL REGULATORY PROTEIN YEBC-RELATED"/>
    <property type="match status" value="1"/>
</dbReference>
<comment type="similarity">
    <text evidence="1 6">Belongs to the TACO1 family.</text>
</comment>
<dbReference type="FunFam" id="1.10.10.200:FF:000002">
    <property type="entry name" value="Probable transcriptional regulatory protein CLM62_37755"/>
    <property type="match status" value="1"/>
</dbReference>
<dbReference type="AlphaFoldDB" id="A0AAT9G4N6"/>
<evidence type="ECO:0000313" key="9">
    <source>
        <dbReference type="EMBL" id="BET44675.1"/>
    </source>
</evidence>
<dbReference type="Pfam" id="PF20772">
    <property type="entry name" value="TACO1_YebC_N"/>
    <property type="match status" value="1"/>
</dbReference>
<dbReference type="NCBIfam" id="NF001030">
    <property type="entry name" value="PRK00110.1"/>
    <property type="match status" value="1"/>
</dbReference>
<feature type="domain" description="TACO1/YebC-like second and third" evidence="7">
    <location>
        <begin position="85"/>
        <end position="238"/>
    </location>
</feature>
<name>A0AAT9G4N6_9ENTR</name>
<dbReference type="InterPro" id="IPR048300">
    <property type="entry name" value="TACO1_YebC-like_2nd/3rd_dom"/>
</dbReference>
<feature type="domain" description="TACO1/YebC-like N-terminal" evidence="8">
    <location>
        <begin position="5"/>
        <end position="75"/>
    </location>
</feature>
<dbReference type="InterPro" id="IPR017856">
    <property type="entry name" value="Integrase-like_N"/>
</dbReference>
<proteinExistence type="inferred from homology"/>
<dbReference type="Gene3D" id="1.10.10.200">
    <property type="match status" value="1"/>
</dbReference>
<evidence type="ECO:0000256" key="5">
    <source>
        <dbReference type="ARBA" id="ARBA00023163"/>
    </source>
</evidence>
<dbReference type="GO" id="GO:0006355">
    <property type="term" value="P:regulation of DNA-templated transcription"/>
    <property type="evidence" value="ECO:0007669"/>
    <property type="project" value="UniProtKB-UniRule"/>
</dbReference>
<comment type="subcellular location">
    <subcellularLocation>
        <location evidence="6">Cytoplasm</location>
    </subcellularLocation>
</comment>
<dbReference type="EMBL" id="AP028961">
    <property type="protein sequence ID" value="BET44675.1"/>
    <property type="molecule type" value="Genomic_DNA"/>
</dbReference>
<reference evidence="9" key="1">
    <citation type="journal article" date="2023" name="Front. Microbiol.">
        <title>Genome analysis of Candidatus Aschnera chinzeii, the bacterial endosymbiont of the blood-sucking bat fly Penicillidia jenynsii (Insecta: Diptera: Nycteribiidae).</title>
        <authorList>
            <person name="Koga R."/>
            <person name="Moriyama M."/>
            <person name="Nozaki T."/>
            <person name="Fukatsu T."/>
        </authorList>
    </citation>
    <scope>NUCLEOTIDE SEQUENCE</scope>
    <source>
        <strain evidence="9">Kw-01</strain>
    </source>
</reference>
<gene>
    <name evidence="9" type="ORF">ACHINZ_3470</name>
</gene>
<evidence type="ECO:0000256" key="1">
    <source>
        <dbReference type="ARBA" id="ARBA00008724"/>
    </source>
</evidence>
<keyword evidence="3 6" id="KW-0805">Transcription regulation</keyword>
<protein>
    <recommendedName>
        <fullName evidence="6">Probable transcriptional regulatory protein ACHINZ_3470</fullName>
    </recommendedName>
</protein>
<evidence type="ECO:0000256" key="4">
    <source>
        <dbReference type="ARBA" id="ARBA00023125"/>
    </source>
</evidence>
<sequence length="240" mass="27016">MAGHSKWANTKHRKAIKDNKKGKIFTKIIREVMISARLGGANITSNPKLRATIDKALSNNMTRDAVNRAISRATGRDAYNNMDKSNTYEGYGPGGSAIIVKCLSNNYNRTVSYIRHIFIKYGGNLATNGAVSYLFSEYGMIRYNPKNNKNNLIECVLNLGIQDLECLSDGKIDVYTSLRNFNDIKSTIKNNGFLEEFSKTIMLPINKIKIKPECLSSFGLLIKELKSFIDVYDVYHNVDH</sequence>
<keyword evidence="4 6" id="KW-0238">DNA-binding</keyword>
<dbReference type="SUPFAM" id="SSF75625">
    <property type="entry name" value="YebC-like"/>
    <property type="match status" value="1"/>
</dbReference>
<dbReference type="InterPro" id="IPR049083">
    <property type="entry name" value="TACO1_YebC_N"/>
</dbReference>
<evidence type="ECO:0000259" key="8">
    <source>
        <dbReference type="Pfam" id="PF20772"/>
    </source>
</evidence>
<reference evidence="9" key="2">
    <citation type="submission" date="2023-10" db="EMBL/GenBank/DDBJ databases">
        <authorList>
            <person name="Koga R."/>
            <person name="Fukatsu T."/>
        </authorList>
    </citation>
    <scope>NUCLEOTIDE SEQUENCE</scope>
    <source>
        <strain evidence="9">Kw-01</strain>
    </source>
</reference>
<dbReference type="InterPro" id="IPR026564">
    <property type="entry name" value="Transcrip_reg_TACO1-like_dom3"/>
</dbReference>
<dbReference type="NCBIfam" id="NF009044">
    <property type="entry name" value="PRK12378.1"/>
    <property type="match status" value="1"/>
</dbReference>
<dbReference type="InterPro" id="IPR029072">
    <property type="entry name" value="YebC-like"/>
</dbReference>
<keyword evidence="2 6" id="KW-0963">Cytoplasm</keyword>
<dbReference type="HAMAP" id="MF_00693">
    <property type="entry name" value="Transcrip_reg_TACO1"/>
    <property type="match status" value="1"/>
</dbReference>
<accession>A0AAT9G4N6</accession>
<dbReference type="InterPro" id="IPR002876">
    <property type="entry name" value="Transcrip_reg_TACO1-like"/>
</dbReference>
<dbReference type="PANTHER" id="PTHR12532">
    <property type="entry name" value="TRANSLATIONAL ACTIVATOR OF CYTOCHROME C OXIDASE 1"/>
    <property type="match status" value="1"/>
</dbReference>